<dbReference type="EMBL" id="CXST01000001">
    <property type="protein sequence ID" value="CTQ43989.1"/>
    <property type="molecule type" value="Genomic_DNA"/>
</dbReference>
<evidence type="ECO:0000313" key="2">
    <source>
        <dbReference type="Proteomes" id="UP000048926"/>
    </source>
</evidence>
<gene>
    <name evidence="1" type="ORF">LAL4801_02431</name>
</gene>
<protein>
    <submittedName>
        <fullName evidence="1">Uncharacterized protein</fullName>
    </submittedName>
</protein>
<reference evidence="2" key="1">
    <citation type="submission" date="2015-07" db="EMBL/GenBank/DDBJ databases">
        <authorList>
            <person name="Rodrigo-Torres Lidia"/>
            <person name="Arahal R.David."/>
        </authorList>
    </citation>
    <scope>NUCLEOTIDE SEQUENCE [LARGE SCALE GENOMIC DNA]</scope>
    <source>
        <strain evidence="2">CECT 4801</strain>
    </source>
</reference>
<evidence type="ECO:0000313" key="1">
    <source>
        <dbReference type="EMBL" id="CTQ43989.1"/>
    </source>
</evidence>
<proteinExistence type="predicted"/>
<keyword evidence="2" id="KW-1185">Reference proteome</keyword>
<dbReference type="AlphaFoldDB" id="A0A0M6Y3P6"/>
<name>A0A0M6Y3P6_9HYPH</name>
<sequence length="69" mass="7600">MNTSQMVIPDAAKRRSGIGEPDTLFREMNCREICASPIPARAALGRDDEGEKLCAATFHLPEERTSSCF</sequence>
<dbReference type="Proteomes" id="UP000048926">
    <property type="component" value="Unassembled WGS sequence"/>
</dbReference>
<accession>A0A0M6Y3P6</accession>
<organism evidence="1 2">
    <name type="scientific">Roseibium aggregatum</name>
    <dbReference type="NCBI Taxonomy" id="187304"/>
    <lineage>
        <taxon>Bacteria</taxon>
        <taxon>Pseudomonadati</taxon>
        <taxon>Pseudomonadota</taxon>
        <taxon>Alphaproteobacteria</taxon>
        <taxon>Hyphomicrobiales</taxon>
        <taxon>Stappiaceae</taxon>
        <taxon>Roseibium</taxon>
    </lineage>
</organism>